<dbReference type="AlphaFoldDB" id="D3BIL9"/>
<protein>
    <submittedName>
        <fullName evidence="2">Uncharacterized protein</fullName>
    </submittedName>
</protein>
<dbReference type="RefSeq" id="XP_020430767.1">
    <property type="nucleotide sequence ID" value="XM_020578928.1"/>
</dbReference>
<proteinExistence type="predicted"/>
<dbReference type="GeneID" id="31363578"/>
<dbReference type="EMBL" id="ADBJ01000037">
    <property type="protein sequence ID" value="EFA78643.1"/>
    <property type="molecule type" value="Genomic_DNA"/>
</dbReference>
<keyword evidence="3" id="KW-1185">Reference proteome</keyword>
<feature type="compositionally biased region" description="Polar residues" evidence="1">
    <location>
        <begin position="127"/>
        <end position="143"/>
    </location>
</feature>
<accession>D3BIL9</accession>
<dbReference type="InParanoid" id="D3BIL9"/>
<organism evidence="2 3">
    <name type="scientific">Heterostelium pallidum (strain ATCC 26659 / Pp 5 / PN500)</name>
    <name type="common">Cellular slime mold</name>
    <name type="synonym">Polysphondylium pallidum</name>
    <dbReference type="NCBI Taxonomy" id="670386"/>
    <lineage>
        <taxon>Eukaryota</taxon>
        <taxon>Amoebozoa</taxon>
        <taxon>Evosea</taxon>
        <taxon>Eumycetozoa</taxon>
        <taxon>Dictyostelia</taxon>
        <taxon>Acytosteliales</taxon>
        <taxon>Acytosteliaceae</taxon>
        <taxon>Heterostelium</taxon>
    </lineage>
</organism>
<reference evidence="2 3" key="1">
    <citation type="journal article" date="2011" name="Genome Res.">
        <title>Phylogeny-wide analysis of social amoeba genomes highlights ancient origins for complex intercellular communication.</title>
        <authorList>
            <person name="Heidel A.J."/>
            <person name="Lawal H.M."/>
            <person name="Felder M."/>
            <person name="Schilde C."/>
            <person name="Helps N.R."/>
            <person name="Tunggal B."/>
            <person name="Rivero F."/>
            <person name="John U."/>
            <person name="Schleicher M."/>
            <person name="Eichinger L."/>
            <person name="Platzer M."/>
            <person name="Noegel A.A."/>
            <person name="Schaap P."/>
            <person name="Gloeckner G."/>
        </authorList>
    </citation>
    <scope>NUCLEOTIDE SEQUENCE [LARGE SCALE GENOMIC DNA]</scope>
    <source>
        <strain evidence="3">ATCC 26659 / Pp 5 / PN500</strain>
    </source>
</reference>
<comment type="caution">
    <text evidence="2">The sequence shown here is derived from an EMBL/GenBank/DDBJ whole genome shotgun (WGS) entry which is preliminary data.</text>
</comment>
<evidence type="ECO:0000313" key="2">
    <source>
        <dbReference type="EMBL" id="EFA78643.1"/>
    </source>
</evidence>
<feature type="region of interest" description="Disordered" evidence="1">
    <location>
        <begin position="123"/>
        <end position="154"/>
    </location>
</feature>
<name>D3BIL9_HETP5</name>
<gene>
    <name evidence="2" type="ORF">PPL_08098</name>
</gene>
<sequence>MVSKKKNKRSHKDITKTPSSPSDRSDDNAPIDTDTSKNLDLINQLLNNGTDIDDLYLKKIANFKIKKTLKYFWNALMFSSTLRHAPGLSDDDDGDFHLEILSEFSQLMKAMEPYCDLEEQQQDESHTITGPQVFGQVTNTQAKLPNRSERRKRK</sequence>
<dbReference type="Proteomes" id="UP000001396">
    <property type="component" value="Unassembled WGS sequence"/>
</dbReference>
<feature type="compositionally biased region" description="Basic residues" evidence="1">
    <location>
        <begin position="1"/>
        <end position="11"/>
    </location>
</feature>
<evidence type="ECO:0000313" key="3">
    <source>
        <dbReference type="Proteomes" id="UP000001396"/>
    </source>
</evidence>
<evidence type="ECO:0000256" key="1">
    <source>
        <dbReference type="SAM" id="MobiDB-lite"/>
    </source>
</evidence>
<feature type="region of interest" description="Disordered" evidence="1">
    <location>
        <begin position="1"/>
        <end position="34"/>
    </location>
</feature>